<dbReference type="PANTHER" id="PTHR10963">
    <property type="entry name" value="GLYCOSYL HYDROLASE-RELATED"/>
    <property type="match status" value="1"/>
</dbReference>
<dbReference type="Gene3D" id="2.60.120.200">
    <property type="match status" value="1"/>
</dbReference>
<evidence type="ECO:0000313" key="3">
    <source>
        <dbReference type="EMBL" id="PXF45111.1"/>
    </source>
</evidence>
<dbReference type="Pfam" id="PF00722">
    <property type="entry name" value="Glyco_hydro_16"/>
    <property type="match status" value="1"/>
</dbReference>
<protein>
    <submittedName>
        <fullName evidence="3">Beta-porphyranase B</fullName>
    </submittedName>
</protein>
<evidence type="ECO:0000256" key="1">
    <source>
        <dbReference type="ARBA" id="ARBA00006865"/>
    </source>
</evidence>
<feature type="domain" description="GH16" evidence="2">
    <location>
        <begin position="5"/>
        <end position="268"/>
    </location>
</feature>
<name>A0A2V3ISL5_9FLOR</name>
<comment type="caution">
    <text evidence="3">The sequence shown here is derived from an EMBL/GenBank/DDBJ whole genome shotgun (WGS) entry which is preliminary data.</text>
</comment>
<comment type="similarity">
    <text evidence="1">Belongs to the glycosyl hydrolase 16 family.</text>
</comment>
<dbReference type="GO" id="GO:0005975">
    <property type="term" value="P:carbohydrate metabolic process"/>
    <property type="evidence" value="ECO:0007669"/>
    <property type="project" value="InterPro"/>
</dbReference>
<organism evidence="3 4">
    <name type="scientific">Gracilariopsis chorda</name>
    <dbReference type="NCBI Taxonomy" id="448386"/>
    <lineage>
        <taxon>Eukaryota</taxon>
        <taxon>Rhodophyta</taxon>
        <taxon>Florideophyceae</taxon>
        <taxon>Rhodymeniophycidae</taxon>
        <taxon>Gracilariales</taxon>
        <taxon>Gracilariaceae</taxon>
        <taxon>Gracilariopsis</taxon>
    </lineage>
</organism>
<accession>A0A2V3ISL5</accession>
<dbReference type="InterPro" id="IPR013320">
    <property type="entry name" value="ConA-like_dom_sf"/>
</dbReference>
<evidence type="ECO:0000259" key="2">
    <source>
        <dbReference type="PROSITE" id="PS51762"/>
    </source>
</evidence>
<reference evidence="3 4" key="1">
    <citation type="journal article" date="2018" name="Mol. Biol. Evol.">
        <title>Analysis of the draft genome of the red seaweed Gracilariopsis chorda provides insights into genome size evolution in Rhodophyta.</title>
        <authorList>
            <person name="Lee J."/>
            <person name="Yang E.C."/>
            <person name="Graf L."/>
            <person name="Yang J.H."/>
            <person name="Qiu H."/>
            <person name="Zel Zion U."/>
            <person name="Chan C.X."/>
            <person name="Stephens T.G."/>
            <person name="Weber A.P.M."/>
            <person name="Boo G.H."/>
            <person name="Boo S.M."/>
            <person name="Kim K.M."/>
            <person name="Shin Y."/>
            <person name="Jung M."/>
            <person name="Lee S.J."/>
            <person name="Yim H.S."/>
            <person name="Lee J.H."/>
            <person name="Bhattacharya D."/>
            <person name="Yoon H.S."/>
        </authorList>
    </citation>
    <scope>NUCLEOTIDE SEQUENCE [LARGE SCALE GENOMIC DNA]</scope>
    <source>
        <strain evidence="3 4">SKKU-2015</strain>
        <tissue evidence="3">Whole body</tissue>
    </source>
</reference>
<dbReference type="Proteomes" id="UP000247409">
    <property type="component" value="Unassembled WGS sequence"/>
</dbReference>
<gene>
    <name evidence="3" type="ORF">BWQ96_05150</name>
</gene>
<dbReference type="InterPro" id="IPR050546">
    <property type="entry name" value="Glycosyl_Hydrlase_16"/>
</dbReference>
<dbReference type="PANTHER" id="PTHR10963:SF55">
    <property type="entry name" value="GLYCOSIDE HYDROLASE FAMILY 16 PROTEIN"/>
    <property type="match status" value="1"/>
</dbReference>
<keyword evidence="4" id="KW-1185">Reference proteome</keyword>
<dbReference type="InterPro" id="IPR000757">
    <property type="entry name" value="Beta-glucanase-like"/>
</dbReference>
<dbReference type="EMBL" id="NBIV01000070">
    <property type="protein sequence ID" value="PXF45111.1"/>
    <property type="molecule type" value="Genomic_DNA"/>
</dbReference>
<dbReference type="AlphaFoldDB" id="A0A2V3ISL5"/>
<sequence>MKSPVREPAHTPPQIDPGRGFEWVQDWEMSDEFETVPVVNRWKRRYRWEIGNRRWLGRKPSFFKDENVEVKNGKMLLYAKEDTAPPNYPPGYGKFSTAFVRTRKTRRYGYFEIYCHLRDSKISSAFWLTKNTPELWTEIDVFEYSTSDKINTSGRHFKTLYNMNVHVHRHPHGVKYNDPKIYDARRDLSQEPIKAGLDWREDEIVWYLDDVPVRRYKNRDFHQPLHLQLDSETFPNWFGLPETGGSNRNNLPSAFEIYYVRTWYRKPIWD</sequence>
<dbReference type="SUPFAM" id="SSF49899">
    <property type="entry name" value="Concanavalin A-like lectins/glucanases"/>
    <property type="match status" value="1"/>
</dbReference>
<evidence type="ECO:0000313" key="4">
    <source>
        <dbReference type="Proteomes" id="UP000247409"/>
    </source>
</evidence>
<dbReference type="OrthoDB" id="4781at2759"/>
<dbReference type="GO" id="GO:0004553">
    <property type="term" value="F:hydrolase activity, hydrolyzing O-glycosyl compounds"/>
    <property type="evidence" value="ECO:0007669"/>
    <property type="project" value="InterPro"/>
</dbReference>
<dbReference type="PROSITE" id="PS51762">
    <property type="entry name" value="GH16_2"/>
    <property type="match status" value="1"/>
</dbReference>
<proteinExistence type="inferred from homology"/>